<dbReference type="SMART" id="SM00382">
    <property type="entry name" value="AAA"/>
    <property type="match status" value="1"/>
</dbReference>
<dbReference type="STRING" id="1115515.EV102420_13_01460"/>
<evidence type="ECO:0000256" key="4">
    <source>
        <dbReference type="ARBA" id="ARBA00022840"/>
    </source>
</evidence>
<proteinExistence type="inferred from homology"/>
<dbReference type="GO" id="GO:0005524">
    <property type="term" value="F:ATP binding"/>
    <property type="evidence" value="ECO:0007669"/>
    <property type="project" value="UniProtKB-KW"/>
</dbReference>
<dbReference type="AlphaFoldDB" id="A0A090V6K5"/>
<comment type="similarity">
    <text evidence="1">Belongs to the ABC transporter superfamily.</text>
</comment>
<accession>A0A090V6K5</accession>
<dbReference type="PROSITE" id="PS50893">
    <property type="entry name" value="ABC_TRANSPORTER_2"/>
    <property type="match status" value="1"/>
</dbReference>
<evidence type="ECO:0000256" key="1">
    <source>
        <dbReference type="ARBA" id="ARBA00005417"/>
    </source>
</evidence>
<evidence type="ECO:0000259" key="6">
    <source>
        <dbReference type="PROSITE" id="PS50893"/>
    </source>
</evidence>
<evidence type="ECO:0000256" key="2">
    <source>
        <dbReference type="ARBA" id="ARBA00022448"/>
    </source>
</evidence>
<dbReference type="SUPFAM" id="SSF52540">
    <property type="entry name" value="P-loop containing nucleoside triphosphate hydrolases"/>
    <property type="match status" value="1"/>
</dbReference>
<evidence type="ECO:0000313" key="7">
    <source>
        <dbReference type="EMBL" id="GAL58889.1"/>
    </source>
</evidence>
<organism evidence="7 8">
    <name type="scientific">Pseudescherichia vulneris NBRC 102420</name>
    <dbReference type="NCBI Taxonomy" id="1115515"/>
    <lineage>
        <taxon>Bacteria</taxon>
        <taxon>Pseudomonadati</taxon>
        <taxon>Pseudomonadota</taxon>
        <taxon>Gammaproteobacteria</taxon>
        <taxon>Enterobacterales</taxon>
        <taxon>Enterobacteriaceae</taxon>
        <taxon>Pseudescherichia</taxon>
    </lineage>
</organism>
<dbReference type="Pfam" id="PF00005">
    <property type="entry name" value="ABC_tran"/>
    <property type="match status" value="1"/>
</dbReference>
<evidence type="ECO:0000313" key="8">
    <source>
        <dbReference type="Proteomes" id="UP000029462"/>
    </source>
</evidence>
<dbReference type="GO" id="GO:0015658">
    <property type="term" value="F:branched-chain amino acid transmembrane transporter activity"/>
    <property type="evidence" value="ECO:0007669"/>
    <property type="project" value="TreeGrafter"/>
</dbReference>
<reference evidence="7 8" key="1">
    <citation type="submission" date="2014-09" db="EMBL/GenBank/DDBJ databases">
        <title>Whole genome shotgun sequence of Escherichia vulneris NBRC 102420.</title>
        <authorList>
            <person name="Yoshida Y."/>
            <person name="Hosoyama A."/>
            <person name="Tsuchikane K."/>
            <person name="Ohji S."/>
            <person name="Ichikawa N."/>
            <person name="Kimura A."/>
            <person name="Yamazoe A."/>
            <person name="Ezaki T."/>
            <person name="Fujita N."/>
        </authorList>
    </citation>
    <scope>NUCLEOTIDE SEQUENCE [LARGE SCALE GENOMIC DNA]</scope>
    <source>
        <strain evidence="7 8">NBRC 102420</strain>
    </source>
</reference>
<dbReference type="PANTHER" id="PTHR43820:SF5">
    <property type="entry name" value="HIGH-AFFINITY BRANCHED-CHAIN AMINO ACID TRANSPORT ATP-BINDING PROTEIN"/>
    <property type="match status" value="1"/>
</dbReference>
<protein>
    <submittedName>
        <fullName evidence="7">Branched-chain amino acid ABC transporter ATP-binding protein LivF</fullName>
    </submittedName>
</protein>
<comment type="caution">
    <text evidence="7">The sequence shown here is derived from an EMBL/GenBank/DDBJ whole genome shotgun (WGS) entry which is preliminary data.</text>
</comment>
<dbReference type="OrthoDB" id="9776369at2"/>
<dbReference type="PANTHER" id="PTHR43820">
    <property type="entry name" value="HIGH-AFFINITY BRANCHED-CHAIN AMINO ACID TRANSPORT ATP-BINDING PROTEIN LIVF"/>
    <property type="match status" value="1"/>
</dbReference>
<evidence type="ECO:0000256" key="3">
    <source>
        <dbReference type="ARBA" id="ARBA00022741"/>
    </source>
</evidence>
<sequence length="240" mass="26737">MLSLRAVNHYYGDRHTLWNVDLDLIPGTCTCVMGLPGMGKTTLVNCISGNLPVESGSMTWQDAGAAPLNLLQVKMEDRPAMGIACVPQERRIFSQLTVEENLQIAWLAVGEPGSAVTRDIYDLFPELYALRQVKSAGLSEDNQHQLALARALVTRPRLLILDEPTRGLGQAFIHKLGNLLVRLNQEFGMTILLAEQHLTFVRRVADRFYLLHQGRNVAQGSVTQLDDPLLSQWMTPNLTH</sequence>
<dbReference type="eggNOG" id="COG0410">
    <property type="taxonomic scope" value="Bacteria"/>
</dbReference>
<name>A0A090V6K5_PSEVU</name>
<keyword evidence="2" id="KW-0813">Transport</keyword>
<dbReference type="InterPro" id="IPR003593">
    <property type="entry name" value="AAA+_ATPase"/>
</dbReference>
<dbReference type="InterPro" id="IPR003439">
    <property type="entry name" value="ABC_transporter-like_ATP-bd"/>
</dbReference>
<keyword evidence="3" id="KW-0547">Nucleotide-binding</keyword>
<dbReference type="InterPro" id="IPR027417">
    <property type="entry name" value="P-loop_NTPase"/>
</dbReference>
<dbReference type="RefSeq" id="WP_042392236.1">
    <property type="nucleotide sequence ID" value="NZ_BBMZ01000013.1"/>
</dbReference>
<dbReference type="Proteomes" id="UP000029462">
    <property type="component" value="Unassembled WGS sequence"/>
</dbReference>
<dbReference type="Gene3D" id="3.40.50.300">
    <property type="entry name" value="P-loop containing nucleotide triphosphate hydrolases"/>
    <property type="match status" value="1"/>
</dbReference>
<dbReference type="GO" id="GO:0015807">
    <property type="term" value="P:L-amino acid transport"/>
    <property type="evidence" value="ECO:0007669"/>
    <property type="project" value="TreeGrafter"/>
</dbReference>
<evidence type="ECO:0000256" key="5">
    <source>
        <dbReference type="ARBA" id="ARBA00022970"/>
    </source>
</evidence>
<dbReference type="EMBL" id="BBMZ01000013">
    <property type="protein sequence ID" value="GAL58889.1"/>
    <property type="molecule type" value="Genomic_DNA"/>
</dbReference>
<keyword evidence="8" id="KW-1185">Reference proteome</keyword>
<feature type="domain" description="ABC transporter" evidence="6">
    <location>
        <begin position="2"/>
        <end position="238"/>
    </location>
</feature>
<gene>
    <name evidence="7" type="primary">livF</name>
    <name evidence="7" type="ORF">EV102420_13_01460</name>
</gene>
<dbReference type="InterPro" id="IPR052156">
    <property type="entry name" value="BCAA_Transport_ATP-bd_LivF"/>
</dbReference>
<dbReference type="GO" id="GO:0016887">
    <property type="term" value="F:ATP hydrolysis activity"/>
    <property type="evidence" value="ECO:0007669"/>
    <property type="project" value="InterPro"/>
</dbReference>
<keyword evidence="5" id="KW-0029">Amino-acid transport</keyword>
<keyword evidence="4 7" id="KW-0067">ATP-binding</keyword>